<proteinExistence type="predicted"/>
<keyword evidence="1" id="KW-0489">Methyltransferase</keyword>
<keyword evidence="1" id="KW-0808">Transferase</keyword>
<dbReference type="GO" id="GO:0008168">
    <property type="term" value="F:methyltransferase activity"/>
    <property type="evidence" value="ECO:0007669"/>
    <property type="project" value="UniProtKB-KW"/>
</dbReference>
<reference evidence="1" key="1">
    <citation type="submission" date="2020-10" db="EMBL/GenBank/DDBJ databases">
        <authorList>
            <person name="Gilroy R."/>
        </authorList>
    </citation>
    <scope>NUCLEOTIDE SEQUENCE</scope>
    <source>
        <strain evidence="1">USAMLcec3-3695</strain>
    </source>
</reference>
<evidence type="ECO:0000313" key="2">
    <source>
        <dbReference type="Proteomes" id="UP000824109"/>
    </source>
</evidence>
<organism evidence="1 2">
    <name type="scientific">Candidatus Ornithomonoglobus merdipullorum</name>
    <dbReference type="NCBI Taxonomy" id="2840895"/>
    <lineage>
        <taxon>Bacteria</taxon>
        <taxon>Bacillati</taxon>
        <taxon>Bacillota</taxon>
        <taxon>Clostridia</taxon>
        <taxon>Candidatus Ornithomonoglobus</taxon>
    </lineage>
</organism>
<dbReference type="Proteomes" id="UP000824109">
    <property type="component" value="Unassembled WGS sequence"/>
</dbReference>
<dbReference type="GO" id="GO:0032259">
    <property type="term" value="P:methylation"/>
    <property type="evidence" value="ECO:0007669"/>
    <property type="project" value="UniProtKB-KW"/>
</dbReference>
<keyword evidence="1" id="KW-0966">Cell projection</keyword>
<dbReference type="NCBIfam" id="NF038110">
    <property type="entry name" value="Lys_methyl_FliB"/>
    <property type="match status" value="1"/>
</dbReference>
<keyword evidence="1" id="KW-0282">Flagellum</keyword>
<keyword evidence="1" id="KW-0969">Cilium</keyword>
<dbReference type="AlphaFoldDB" id="A0A9D1MD08"/>
<sequence length="327" mass="37801">MTHPDYYDKFKCIADKCVHNCCRGGWEIEIDDEALDRFSKLPGEFGDKVRASISPENIFIHKHGECPLLSPEGKCEMVLNGAELCVICDEYPRFTEFFGDYAERGISLSCEASADIILHKKDKSEIIFDTAADCDEPIFVLLKKARDDIFAILQDRDTDIFKRMRLALDYGRHLQDRINENNFKSFEYTPSDTFSNHRSLSEIIPVFKELSILNKEWAAMLEKLEADEQSRLRHTLDPIIGEQLAVYFVYRYLLKAAFDCDAFAKLKFSFLSVMMIAALANSFGNIEECARLYSVEIEHSEENIDIIYDEFLFNDAFYHNNFINIIS</sequence>
<dbReference type="EC" id="2.1.1.-" evidence="1"/>
<name>A0A9D1MD08_9FIRM</name>
<reference evidence="1" key="2">
    <citation type="journal article" date="2021" name="PeerJ">
        <title>Extensive microbial diversity within the chicken gut microbiome revealed by metagenomics and culture.</title>
        <authorList>
            <person name="Gilroy R."/>
            <person name="Ravi A."/>
            <person name="Getino M."/>
            <person name="Pursley I."/>
            <person name="Horton D.L."/>
            <person name="Alikhan N.F."/>
            <person name="Baker D."/>
            <person name="Gharbi K."/>
            <person name="Hall N."/>
            <person name="Watson M."/>
            <person name="Adriaenssens E.M."/>
            <person name="Foster-Nyarko E."/>
            <person name="Jarju S."/>
            <person name="Secka A."/>
            <person name="Antonio M."/>
            <person name="Oren A."/>
            <person name="Chaudhuri R.R."/>
            <person name="La Ragione R."/>
            <person name="Hildebrand F."/>
            <person name="Pallen M.J."/>
        </authorList>
    </citation>
    <scope>NUCLEOTIDE SEQUENCE</scope>
    <source>
        <strain evidence="1">USAMLcec3-3695</strain>
    </source>
</reference>
<evidence type="ECO:0000313" key="1">
    <source>
        <dbReference type="EMBL" id="HIU58243.1"/>
    </source>
</evidence>
<comment type="caution">
    <text evidence="1">The sequence shown here is derived from an EMBL/GenBank/DDBJ whole genome shotgun (WGS) entry which is preliminary data.</text>
</comment>
<protein>
    <submittedName>
        <fullName evidence="1">Flagellin lysine-N-methylase</fullName>
        <ecNumber evidence="1">2.1.1.-</ecNumber>
    </submittedName>
</protein>
<gene>
    <name evidence="1" type="primary">fliB</name>
    <name evidence="1" type="ORF">IAA61_10615</name>
</gene>
<accession>A0A9D1MD08</accession>
<dbReference type="EMBL" id="DVNB01000108">
    <property type="protein sequence ID" value="HIU58243.1"/>
    <property type="molecule type" value="Genomic_DNA"/>
</dbReference>